<feature type="domain" description="Fumarate lyase N-terminal" evidence="4">
    <location>
        <begin position="17"/>
        <end position="347"/>
    </location>
</feature>
<sequence length="473" mass="48529">MTDDSKPRTRTERDSLGAVEVPADRYWGAATERALALYPATGPRPHSVFIRTLGLQKQAAAEANAALGVIAASVRDAVAVAAAEVAAGTLDSHFPLTIWQSGSGTQFNMNANEVIANRASEIAGGPLGAARTIHPNDHVNASQSSNDTIPTVMHVAALTLLRDALEPALDGLIDTLDGMAQEHGATVKVGRTHLMDAAPTTVGAEFAALALQLGGLKADFTLAADGLRELAQGGTAVGTGLNAPEDFARQVARALSGLSGLDLVTAPLPAVHMAGHGAMVRLSAALSALAGVLEKLASDVRLSASGPRAGLGEFTLPSVEPGSSIMAGKINPGLAEAMISACALVHGHHTAVTHAAAMAGQFQLNTAKPLIAHAVLDGLQALSDMMRHFTAHMLNGLTINRDRLAANVRDSLMTATVLVPRIGYDKTAALVKLADGEGLGLREAAARLDGVDPDMVDRLLTPAALIPGYAGGE</sequence>
<comment type="caution">
    <text evidence="6">The sequence shown here is derived from an EMBL/GenBank/DDBJ whole genome shotgun (WGS) entry which is preliminary data.</text>
</comment>
<dbReference type="AlphaFoldDB" id="A0A3M0CWG8"/>
<evidence type="ECO:0000259" key="4">
    <source>
        <dbReference type="Pfam" id="PF00206"/>
    </source>
</evidence>
<evidence type="ECO:0000256" key="1">
    <source>
        <dbReference type="ARBA" id="ARBA00009084"/>
    </source>
</evidence>
<dbReference type="InParanoid" id="A0A3M0CWG8"/>
<dbReference type="InterPro" id="IPR008948">
    <property type="entry name" value="L-Aspartase-like"/>
</dbReference>
<dbReference type="Pfam" id="PF00206">
    <property type="entry name" value="Lyase_1"/>
    <property type="match status" value="1"/>
</dbReference>
<reference evidence="6 7" key="1">
    <citation type="submission" date="2018-10" db="EMBL/GenBank/DDBJ databases">
        <title>Genomic Encyclopedia of Archaeal and Bacterial Type Strains, Phase II (KMG-II): from individual species to whole genera.</title>
        <authorList>
            <person name="Goeker M."/>
        </authorList>
    </citation>
    <scope>NUCLEOTIDE SEQUENCE [LARGE SCALE GENOMIC DNA]</scope>
    <source>
        <strain evidence="6 7">DSM 25217</strain>
    </source>
</reference>
<dbReference type="OrthoDB" id="9802809at2"/>
<comment type="similarity">
    <text evidence="1">Belongs to the class-II fumarase/aspartase family. Fumarase subfamily.</text>
</comment>
<dbReference type="PROSITE" id="PS00163">
    <property type="entry name" value="FUMARATE_LYASES"/>
    <property type="match status" value="1"/>
</dbReference>
<protein>
    <recommendedName>
        <fullName evidence="2">fumarate hydratase</fullName>
        <ecNumber evidence="2">4.2.1.2</ecNumber>
    </recommendedName>
</protein>
<dbReference type="GO" id="GO:0004333">
    <property type="term" value="F:fumarate hydratase activity"/>
    <property type="evidence" value="ECO:0007669"/>
    <property type="project" value="UniProtKB-EC"/>
</dbReference>
<dbReference type="GO" id="GO:0006108">
    <property type="term" value="P:malate metabolic process"/>
    <property type="evidence" value="ECO:0007669"/>
    <property type="project" value="TreeGrafter"/>
</dbReference>
<keyword evidence="3" id="KW-0456">Lyase</keyword>
<evidence type="ECO:0000313" key="7">
    <source>
        <dbReference type="Proteomes" id="UP000271227"/>
    </source>
</evidence>
<dbReference type="Pfam" id="PF10415">
    <property type="entry name" value="FumaraseC_C"/>
    <property type="match status" value="1"/>
</dbReference>
<evidence type="ECO:0000259" key="5">
    <source>
        <dbReference type="Pfam" id="PF10415"/>
    </source>
</evidence>
<dbReference type="RefSeq" id="WP_121938865.1">
    <property type="nucleotide sequence ID" value="NZ_REFR01000011.1"/>
</dbReference>
<dbReference type="FunFam" id="1.10.275.10:FF:000001">
    <property type="entry name" value="Fumarate hydratase, mitochondrial"/>
    <property type="match status" value="1"/>
</dbReference>
<feature type="domain" description="Fumarase C C-terminal" evidence="5">
    <location>
        <begin position="415"/>
        <end position="466"/>
    </location>
</feature>
<evidence type="ECO:0000256" key="3">
    <source>
        <dbReference type="ARBA" id="ARBA00023239"/>
    </source>
</evidence>
<organism evidence="6 7">
    <name type="scientific">Eilatimonas milleporae</name>
    <dbReference type="NCBI Taxonomy" id="911205"/>
    <lineage>
        <taxon>Bacteria</taxon>
        <taxon>Pseudomonadati</taxon>
        <taxon>Pseudomonadota</taxon>
        <taxon>Alphaproteobacteria</taxon>
        <taxon>Kordiimonadales</taxon>
        <taxon>Kordiimonadaceae</taxon>
        <taxon>Eilatimonas</taxon>
    </lineage>
</organism>
<dbReference type="EC" id="4.2.1.2" evidence="2"/>
<dbReference type="Gene3D" id="1.20.200.10">
    <property type="entry name" value="Fumarase/aspartase (Central domain)"/>
    <property type="match status" value="1"/>
</dbReference>
<dbReference type="InterPro" id="IPR024083">
    <property type="entry name" value="Fumarase/histidase_N"/>
</dbReference>
<dbReference type="InterPro" id="IPR018951">
    <property type="entry name" value="Fumarase_C_C"/>
</dbReference>
<name>A0A3M0CWG8_9PROT</name>
<dbReference type="EMBL" id="REFR01000011">
    <property type="protein sequence ID" value="RMB08123.1"/>
    <property type="molecule type" value="Genomic_DNA"/>
</dbReference>
<accession>A0A3M0CWG8</accession>
<dbReference type="Proteomes" id="UP000271227">
    <property type="component" value="Unassembled WGS sequence"/>
</dbReference>
<dbReference type="GO" id="GO:0006099">
    <property type="term" value="P:tricarboxylic acid cycle"/>
    <property type="evidence" value="ECO:0007669"/>
    <property type="project" value="InterPro"/>
</dbReference>
<evidence type="ECO:0000313" key="6">
    <source>
        <dbReference type="EMBL" id="RMB08123.1"/>
    </source>
</evidence>
<dbReference type="PRINTS" id="PR00149">
    <property type="entry name" value="FUMRATELYASE"/>
</dbReference>
<dbReference type="InterPro" id="IPR000362">
    <property type="entry name" value="Fumarate_lyase_fam"/>
</dbReference>
<evidence type="ECO:0000256" key="2">
    <source>
        <dbReference type="ARBA" id="ARBA00012921"/>
    </source>
</evidence>
<gene>
    <name evidence="6" type="ORF">BXY39_2219</name>
</gene>
<dbReference type="SUPFAM" id="SSF48557">
    <property type="entry name" value="L-aspartase-like"/>
    <property type="match status" value="1"/>
</dbReference>
<dbReference type="Gene3D" id="1.10.40.30">
    <property type="entry name" value="Fumarase/aspartase (C-terminal domain)"/>
    <property type="match status" value="1"/>
</dbReference>
<dbReference type="GO" id="GO:0006106">
    <property type="term" value="P:fumarate metabolic process"/>
    <property type="evidence" value="ECO:0007669"/>
    <property type="project" value="InterPro"/>
</dbReference>
<dbReference type="PANTHER" id="PTHR11444">
    <property type="entry name" value="ASPARTATEAMMONIA/ARGININOSUCCINATE/ADENYLOSUCCINATE LYASE"/>
    <property type="match status" value="1"/>
</dbReference>
<proteinExistence type="inferred from homology"/>
<dbReference type="Gene3D" id="1.10.275.10">
    <property type="entry name" value="Fumarase/aspartase (N-terminal domain)"/>
    <property type="match status" value="1"/>
</dbReference>
<dbReference type="InterPro" id="IPR005677">
    <property type="entry name" value="Fum_hydII"/>
</dbReference>
<keyword evidence="7" id="KW-1185">Reference proteome</keyword>
<dbReference type="InterPro" id="IPR020557">
    <property type="entry name" value="Fumarate_lyase_CS"/>
</dbReference>
<dbReference type="InterPro" id="IPR022761">
    <property type="entry name" value="Fumarate_lyase_N"/>
</dbReference>
<dbReference type="FunCoup" id="A0A3M0CWG8">
    <property type="interactions" value="465"/>
</dbReference>
<dbReference type="PANTHER" id="PTHR11444:SF1">
    <property type="entry name" value="FUMARATE HYDRATASE, MITOCHONDRIAL"/>
    <property type="match status" value="1"/>
</dbReference>